<dbReference type="InterPro" id="IPR000792">
    <property type="entry name" value="Tscrpt_reg_LuxR_C"/>
</dbReference>
<dbReference type="Pfam" id="PF07495">
    <property type="entry name" value="Y_Y_Y"/>
    <property type="match status" value="1"/>
</dbReference>
<dbReference type="PROSITE" id="PS00622">
    <property type="entry name" value="HTH_LUXR_1"/>
    <property type="match status" value="1"/>
</dbReference>
<protein>
    <submittedName>
        <fullName evidence="4">Y_Y_Y domain-containing protein</fullName>
    </submittedName>
</protein>
<dbReference type="InterPro" id="IPR011123">
    <property type="entry name" value="Y_Y_Y"/>
</dbReference>
<sequence length="895" mass="104291">MKKSIILFLSCCNFLLFGQNIEVKGVPKIENFAPVQYKNAGKIWDINSAKNGILYFAADQGLAEFDGKNWQLYKGSKGFTRSLLVANDSLIYTGSDVDFGVWKRDAYKKFKYQSLYPKKTKTAKEYEEFWGVYKNANTLLFVSHENIYSLKNNKLQLIPAPTKFYKSFESNHKLYFADEKNGLYTLENNQLKLIFSYPENINLQIIGLYQIQNKMFIVTQNKGLLIFENNKLSTLKNSLSERLKNEQVFSFKVLDNAYLAIGTILNGLYITDIEGQIIHQINKKKGLINNTILSLHEDNLGNLWCGMDYGLSKIFMRDPITYFFDYTGNFGSATSAILWQNKFYLGTNQGLYVTDWENLNNSQPLNQFKLIAGSQGQVWSLKNIENEMLMGHDEGLFKISGENLQKLDDHRGAWTMKLFNNDNLLTGNYNGISVFKKINNNWKFQKKLEGIGGSCNQLVLQNTNTLWVNVPNYGIIKANLDAHLNTSNIKTFFSDFFNGNNLVLFLQGNKIHVKSDSREYIFNENLQKFTSKATALNTKNANELLNPFKLPILISKDYLFYPIDNGFALENINQKKGVQNYNPTVFRALEIFNNSETKTAILNQKIPYNFNNVRLVFTVPQAENTVYQYKFGNDKKWSLWTANNRFEFLNLREGHYDFYVRAKINDHINPEKKVSFTISPPFYRAWYAYVFYAFLLVLVYYLFRRQEKKILEKQKKALLKRQQKKLEKQSEKFQKEKIIAEQNQLEKEKLQLQKLVKDKTIELAIKAKEDEDKMRLLENVKEKIVDAQKNPAQNNLRLKEIKKLLDSYINVEDHTFEIQMDELHQSFFKNLQMAHPVLSIYDLRLCAYLRTGLNTQEIAEILNVLPSSLYVKRSRLRKKLELGPDEDLYAFLNKF</sequence>
<dbReference type="InterPro" id="IPR015943">
    <property type="entry name" value="WD40/YVTN_repeat-like_dom_sf"/>
</dbReference>
<dbReference type="InterPro" id="IPR013783">
    <property type="entry name" value="Ig-like_fold"/>
</dbReference>
<accession>A0A1H5UA24</accession>
<dbReference type="Gene3D" id="2.130.10.10">
    <property type="entry name" value="YVTN repeat-like/Quinoprotein amine dehydrogenase"/>
    <property type="match status" value="2"/>
</dbReference>
<dbReference type="InterPro" id="IPR036322">
    <property type="entry name" value="WD40_repeat_dom_sf"/>
</dbReference>
<dbReference type="EMBL" id="FNUS01000001">
    <property type="protein sequence ID" value="SEF71268.1"/>
    <property type="molecule type" value="Genomic_DNA"/>
</dbReference>
<dbReference type="AlphaFoldDB" id="A0A1H5UA24"/>
<evidence type="ECO:0000313" key="4">
    <source>
        <dbReference type="EMBL" id="SEF71268.1"/>
    </source>
</evidence>
<organism evidence="4 5">
    <name type="scientific">Halpernia humi</name>
    <dbReference type="NCBI Taxonomy" id="493375"/>
    <lineage>
        <taxon>Bacteria</taxon>
        <taxon>Pseudomonadati</taxon>
        <taxon>Bacteroidota</taxon>
        <taxon>Flavobacteriia</taxon>
        <taxon>Flavobacteriales</taxon>
        <taxon>Weeksellaceae</taxon>
        <taxon>Chryseobacterium group</taxon>
        <taxon>Halpernia</taxon>
    </lineage>
</organism>
<evidence type="ECO:0000256" key="1">
    <source>
        <dbReference type="SAM" id="Coils"/>
    </source>
</evidence>
<dbReference type="Gene3D" id="2.60.40.10">
    <property type="entry name" value="Immunoglobulins"/>
    <property type="match status" value="1"/>
</dbReference>
<dbReference type="Proteomes" id="UP000236738">
    <property type="component" value="Unassembled WGS sequence"/>
</dbReference>
<evidence type="ECO:0000259" key="3">
    <source>
        <dbReference type="PROSITE" id="PS00622"/>
    </source>
</evidence>
<dbReference type="OrthoDB" id="1090267at2"/>
<keyword evidence="5" id="KW-1185">Reference proteome</keyword>
<keyword evidence="1" id="KW-0175">Coiled coil</keyword>
<proteinExistence type="predicted"/>
<keyword evidence="2" id="KW-0472">Membrane</keyword>
<feature type="transmembrane region" description="Helical" evidence="2">
    <location>
        <begin position="686"/>
        <end position="703"/>
    </location>
</feature>
<dbReference type="SUPFAM" id="SSF50978">
    <property type="entry name" value="WD40 repeat-like"/>
    <property type="match status" value="1"/>
</dbReference>
<dbReference type="GO" id="GO:0003677">
    <property type="term" value="F:DNA binding"/>
    <property type="evidence" value="ECO:0007669"/>
    <property type="project" value="InterPro"/>
</dbReference>
<gene>
    <name evidence="4" type="ORF">SAMN05421847_0701</name>
</gene>
<evidence type="ECO:0000313" key="5">
    <source>
        <dbReference type="Proteomes" id="UP000236738"/>
    </source>
</evidence>
<dbReference type="RefSeq" id="WP_103912702.1">
    <property type="nucleotide sequence ID" value="NZ_FNUS01000001.1"/>
</dbReference>
<keyword evidence="2" id="KW-1133">Transmembrane helix</keyword>
<feature type="coiled-coil region" evidence="1">
    <location>
        <begin position="708"/>
        <end position="762"/>
    </location>
</feature>
<name>A0A1H5UA24_9FLAO</name>
<feature type="domain" description="HTH luxR-type" evidence="3">
    <location>
        <begin position="852"/>
        <end position="879"/>
    </location>
</feature>
<reference evidence="5" key="1">
    <citation type="submission" date="2016-10" db="EMBL/GenBank/DDBJ databases">
        <authorList>
            <person name="Varghese N."/>
            <person name="Submissions S."/>
        </authorList>
    </citation>
    <scope>NUCLEOTIDE SEQUENCE [LARGE SCALE GENOMIC DNA]</scope>
    <source>
        <strain evidence="5">DSM 21580</strain>
    </source>
</reference>
<evidence type="ECO:0000256" key="2">
    <source>
        <dbReference type="SAM" id="Phobius"/>
    </source>
</evidence>
<keyword evidence="2" id="KW-0812">Transmembrane</keyword>
<dbReference type="SUPFAM" id="SSF46894">
    <property type="entry name" value="C-terminal effector domain of the bipartite response regulators"/>
    <property type="match status" value="1"/>
</dbReference>
<dbReference type="GO" id="GO:0006355">
    <property type="term" value="P:regulation of DNA-templated transcription"/>
    <property type="evidence" value="ECO:0007669"/>
    <property type="project" value="InterPro"/>
</dbReference>
<dbReference type="InterPro" id="IPR016032">
    <property type="entry name" value="Sig_transdc_resp-reg_C-effctor"/>
</dbReference>